<evidence type="ECO:0000313" key="2">
    <source>
        <dbReference type="EMBL" id="KAL5108204.1"/>
    </source>
</evidence>
<sequence>MHFVMRDVDQKLGILNDLRDTSKHTAEFCEHFTTLRKMCDFEVDQYENNCPKFDVKCTLGSRSLLRLHRAFLFVIDLFEKVCNDPPELTLSELAKSAYDDSLAKYHPWVVRQAVAVAFHTLPYRQTFVATIVANQPSGGELKDEASCRDYLVGVALPTFRKVHQLTQHIYAKFNMLDLP</sequence>
<gene>
    <name evidence="2" type="ORF">TcWFU_009589</name>
</gene>
<accession>A0ABR4QFH7</accession>
<dbReference type="Proteomes" id="UP001651158">
    <property type="component" value="Unassembled WGS sequence"/>
</dbReference>
<comment type="caution">
    <text evidence="2">The sequence shown here is derived from an EMBL/GenBank/DDBJ whole genome shotgun (WGS) entry which is preliminary data.</text>
</comment>
<dbReference type="Gene3D" id="1.10.3520.10">
    <property type="entry name" value="Glycolipid transfer protein"/>
    <property type="match status" value="1"/>
</dbReference>
<protein>
    <submittedName>
        <fullName evidence="2">Ceramide-1-phosphate transfer protein</fullName>
    </submittedName>
</protein>
<feature type="domain" description="Glycolipid transfer protein" evidence="1">
    <location>
        <begin position="1"/>
        <end position="131"/>
    </location>
</feature>
<dbReference type="Pfam" id="PF08718">
    <property type="entry name" value="GLTP"/>
    <property type="match status" value="1"/>
</dbReference>
<reference evidence="2 3" key="1">
    <citation type="journal article" date="2022" name="Front. Cell. Infect. Microbiol.">
        <title>The Genomes of Two Strains of Taenia crassiceps the Animal Model for the Study of Human Cysticercosis.</title>
        <authorList>
            <person name="Bobes R.J."/>
            <person name="Estrada K."/>
            <person name="Rios-Valencia D.G."/>
            <person name="Calderon-Gallegos A."/>
            <person name="de la Torre P."/>
            <person name="Carrero J.C."/>
            <person name="Sanchez-Flores A."/>
            <person name="Laclette J.P."/>
        </authorList>
    </citation>
    <scope>NUCLEOTIDE SEQUENCE [LARGE SCALE GENOMIC DNA]</scope>
    <source>
        <strain evidence="2">WFUcys</strain>
    </source>
</reference>
<dbReference type="InterPro" id="IPR036497">
    <property type="entry name" value="GLTP_sf"/>
</dbReference>
<dbReference type="EMBL" id="JAKROA010000004">
    <property type="protein sequence ID" value="KAL5108204.1"/>
    <property type="molecule type" value="Genomic_DNA"/>
</dbReference>
<proteinExistence type="predicted"/>
<keyword evidence="3" id="KW-1185">Reference proteome</keyword>
<organism evidence="2 3">
    <name type="scientific">Taenia crassiceps</name>
    <dbReference type="NCBI Taxonomy" id="6207"/>
    <lineage>
        <taxon>Eukaryota</taxon>
        <taxon>Metazoa</taxon>
        <taxon>Spiralia</taxon>
        <taxon>Lophotrochozoa</taxon>
        <taxon>Platyhelminthes</taxon>
        <taxon>Cestoda</taxon>
        <taxon>Eucestoda</taxon>
        <taxon>Cyclophyllidea</taxon>
        <taxon>Taeniidae</taxon>
        <taxon>Taenia</taxon>
    </lineage>
</organism>
<dbReference type="InterPro" id="IPR014830">
    <property type="entry name" value="Glycolipid_transfer_prot_dom"/>
</dbReference>
<name>A0ABR4QFH7_9CEST</name>
<dbReference type="PANTHER" id="PTHR10219">
    <property type="entry name" value="GLYCOLIPID TRANSFER PROTEIN-RELATED"/>
    <property type="match status" value="1"/>
</dbReference>
<dbReference type="SUPFAM" id="SSF110004">
    <property type="entry name" value="Glycolipid transfer protein, GLTP"/>
    <property type="match status" value="1"/>
</dbReference>
<evidence type="ECO:0000259" key="1">
    <source>
        <dbReference type="Pfam" id="PF08718"/>
    </source>
</evidence>
<evidence type="ECO:0000313" key="3">
    <source>
        <dbReference type="Proteomes" id="UP001651158"/>
    </source>
</evidence>
<dbReference type="PANTHER" id="PTHR10219:SF43">
    <property type="entry name" value="GLYCOLIPID TRANSFER PROTEIN DOMAIN-CONTAINING PROTEIN"/>
    <property type="match status" value="1"/>
</dbReference>